<accession>A0A0U0V3I3</accession>
<dbReference type="Proteomes" id="UP000038802">
    <property type="component" value="Unassembled WGS sequence"/>
</dbReference>
<evidence type="ECO:0000313" key="4">
    <source>
        <dbReference type="Proteomes" id="UP000038802"/>
    </source>
</evidence>
<sequence length="47" mass="5222">MIRIIHCRNRFRNTGKLPRSLRPSAVTSSLASTVPSPGHQFTSESAR</sequence>
<dbReference type="EMBL" id="CSBK01005368">
    <property type="protein sequence ID" value="CPC61250.1"/>
    <property type="molecule type" value="Genomic_DNA"/>
</dbReference>
<name>A0A0U0V3I3_MYCTX</name>
<reference evidence="4 5" key="1">
    <citation type="submission" date="2015-03" db="EMBL/GenBank/DDBJ databases">
        <authorList>
            <consortium name="Pathogen Informatics"/>
        </authorList>
    </citation>
    <scope>NUCLEOTIDE SEQUENCE [LARGE SCALE GENOMIC DNA]</scope>
    <source>
        <strain evidence="4">K00500041</strain>
        <strain evidence="5">N09902308</strain>
    </source>
</reference>
<dbReference type="Proteomes" id="UP000039021">
    <property type="component" value="Unassembled WGS sequence"/>
</dbReference>
<evidence type="ECO:0000313" key="3">
    <source>
        <dbReference type="EMBL" id="CPC61250.1"/>
    </source>
</evidence>
<feature type="region of interest" description="Disordered" evidence="1">
    <location>
        <begin position="14"/>
        <end position="47"/>
    </location>
</feature>
<proteinExistence type="predicted"/>
<protein>
    <submittedName>
        <fullName evidence="2">Uncharacterized protein</fullName>
    </submittedName>
</protein>
<dbReference type="AlphaFoldDB" id="A0A0U0V3I3"/>
<gene>
    <name evidence="2" type="ORF">ERS007703_01933</name>
    <name evidence="3" type="ORF">ERS007739_05734</name>
</gene>
<reference evidence="3" key="2">
    <citation type="submission" date="2015-03" db="EMBL/GenBank/DDBJ databases">
        <authorList>
            <consortium name="Pathogen Informatics"/>
            <person name="Murphy D."/>
        </authorList>
    </citation>
    <scope>NUCLEOTIDE SEQUENCE</scope>
    <source>
        <strain evidence="3">N09902308</strain>
    </source>
</reference>
<organism evidence="2 4">
    <name type="scientific">Mycobacterium tuberculosis</name>
    <dbReference type="NCBI Taxonomy" id="1773"/>
    <lineage>
        <taxon>Bacteria</taxon>
        <taxon>Bacillati</taxon>
        <taxon>Actinomycetota</taxon>
        <taxon>Actinomycetes</taxon>
        <taxon>Mycobacteriales</taxon>
        <taxon>Mycobacteriaceae</taxon>
        <taxon>Mycobacterium</taxon>
        <taxon>Mycobacterium tuberculosis complex</taxon>
    </lineage>
</organism>
<evidence type="ECO:0000313" key="5">
    <source>
        <dbReference type="Proteomes" id="UP000039021"/>
    </source>
</evidence>
<dbReference type="EMBL" id="CSAE01000185">
    <property type="protein sequence ID" value="COV72117.1"/>
    <property type="molecule type" value="Genomic_DNA"/>
</dbReference>
<feature type="compositionally biased region" description="Polar residues" evidence="1">
    <location>
        <begin position="25"/>
        <end position="47"/>
    </location>
</feature>
<evidence type="ECO:0000256" key="1">
    <source>
        <dbReference type="SAM" id="MobiDB-lite"/>
    </source>
</evidence>
<evidence type="ECO:0000313" key="2">
    <source>
        <dbReference type="EMBL" id="COV72117.1"/>
    </source>
</evidence>
<reference evidence="2" key="3">
    <citation type="submission" date="2015-03" db="EMBL/GenBank/DDBJ databases">
        <authorList>
            <person name="Murphy D."/>
        </authorList>
    </citation>
    <scope>NUCLEOTIDE SEQUENCE [LARGE SCALE GENOMIC DNA]</scope>
    <source>
        <strain evidence="2">K00500041</strain>
    </source>
</reference>